<protein>
    <recommendedName>
        <fullName evidence="7">Flavodoxin</fullName>
    </recommendedName>
</protein>
<dbReference type="Gene3D" id="3.40.50.360">
    <property type="match status" value="1"/>
</dbReference>
<dbReference type="SUPFAM" id="SSF52218">
    <property type="entry name" value="Flavoproteins"/>
    <property type="match status" value="1"/>
</dbReference>
<comment type="similarity">
    <text evidence="2 7">Belongs to the flavodoxin family.</text>
</comment>
<dbReference type="PROSITE" id="PS50902">
    <property type="entry name" value="FLAVODOXIN_LIKE"/>
    <property type="match status" value="1"/>
</dbReference>
<dbReference type="AlphaFoldDB" id="A0A6I8M8G6"/>
<comment type="cofactor">
    <cofactor evidence="1 7">
        <name>FMN</name>
        <dbReference type="ChEBI" id="CHEBI:58210"/>
    </cofactor>
</comment>
<dbReference type="InterPro" id="IPR001226">
    <property type="entry name" value="Flavodoxin_CS"/>
</dbReference>
<dbReference type="Proteomes" id="UP000419017">
    <property type="component" value="Unassembled WGS sequence"/>
</dbReference>
<keyword evidence="3 7" id="KW-0813">Transport</keyword>
<dbReference type="InterPro" id="IPR008254">
    <property type="entry name" value="Flavodoxin/NO_synth"/>
</dbReference>
<organism evidence="9 10">
    <name type="scientific">Oceanivirga miroungae</name>
    <dbReference type="NCBI Taxonomy" id="1130046"/>
    <lineage>
        <taxon>Bacteria</taxon>
        <taxon>Fusobacteriati</taxon>
        <taxon>Fusobacteriota</taxon>
        <taxon>Fusobacteriia</taxon>
        <taxon>Fusobacteriales</taxon>
        <taxon>Leptotrichiaceae</taxon>
        <taxon>Oceanivirga</taxon>
    </lineage>
</organism>
<dbReference type="InterPro" id="IPR050619">
    <property type="entry name" value="Flavodoxin"/>
</dbReference>
<dbReference type="InterPro" id="IPR010086">
    <property type="entry name" value="Flavodoxin_lc"/>
</dbReference>
<keyword evidence="10" id="KW-1185">Reference proteome</keyword>
<dbReference type="GO" id="GO:0009055">
    <property type="term" value="F:electron transfer activity"/>
    <property type="evidence" value="ECO:0007669"/>
    <property type="project" value="UniProtKB-UniRule"/>
</dbReference>
<proteinExistence type="inferred from homology"/>
<evidence type="ECO:0000256" key="4">
    <source>
        <dbReference type="ARBA" id="ARBA00022630"/>
    </source>
</evidence>
<evidence type="ECO:0000256" key="6">
    <source>
        <dbReference type="ARBA" id="ARBA00022982"/>
    </source>
</evidence>
<evidence type="ECO:0000256" key="5">
    <source>
        <dbReference type="ARBA" id="ARBA00022643"/>
    </source>
</evidence>
<evidence type="ECO:0000256" key="1">
    <source>
        <dbReference type="ARBA" id="ARBA00001917"/>
    </source>
</evidence>
<dbReference type="PROSITE" id="PS00201">
    <property type="entry name" value="FLAVODOXIN"/>
    <property type="match status" value="1"/>
</dbReference>
<dbReference type="InterPro" id="IPR029039">
    <property type="entry name" value="Flavoprotein-like_sf"/>
</dbReference>
<dbReference type="NCBIfam" id="TIGR01752">
    <property type="entry name" value="flav_long"/>
    <property type="match status" value="1"/>
</dbReference>
<accession>A0A6I8M8G6</accession>
<sequence>MSVGIFYGTTTGVTEEVAEIVNNLIPNSTMHDVANGIDEMLDYDFLILCASTWGLGDIQDDWMAVIDELPNLKEKPVALLGTGDAMSFSDTFVDGLRLLYDKCKKRGARIVGFVDPSDYEFTESIAIIDGKFIGLPIDHMNEADRTEERIEKWLESLSKYLA</sequence>
<dbReference type="PANTHER" id="PTHR42809">
    <property type="entry name" value="FLAVODOXIN 2"/>
    <property type="match status" value="1"/>
</dbReference>
<dbReference type="PIRSF" id="PIRSF038996">
    <property type="entry name" value="FldA"/>
    <property type="match status" value="1"/>
</dbReference>
<name>A0A6I8M8G6_9FUSO</name>
<keyword evidence="5 7" id="KW-0288">FMN</keyword>
<feature type="domain" description="Flavodoxin-like" evidence="8">
    <location>
        <begin position="3"/>
        <end position="158"/>
    </location>
</feature>
<dbReference type="Pfam" id="PF00258">
    <property type="entry name" value="Flavodoxin_1"/>
    <property type="match status" value="1"/>
</dbReference>
<gene>
    <name evidence="9" type="ORF">OMES3154_00386</name>
</gene>
<evidence type="ECO:0000313" key="9">
    <source>
        <dbReference type="EMBL" id="VWL85104.1"/>
    </source>
</evidence>
<evidence type="ECO:0000256" key="7">
    <source>
        <dbReference type="PIRNR" id="PIRNR038996"/>
    </source>
</evidence>
<comment type="function">
    <text evidence="7">Low-potential electron donor to a number of redox enzymes.</text>
</comment>
<evidence type="ECO:0000256" key="3">
    <source>
        <dbReference type="ARBA" id="ARBA00022448"/>
    </source>
</evidence>
<dbReference type="EMBL" id="CABWIB010000001">
    <property type="protein sequence ID" value="VWL85104.1"/>
    <property type="molecule type" value="Genomic_DNA"/>
</dbReference>
<dbReference type="RefSeq" id="WP_156683127.1">
    <property type="nucleotide sequence ID" value="NZ_CABWIB010000001.1"/>
</dbReference>
<keyword evidence="4 7" id="KW-0285">Flavoprotein</keyword>
<dbReference type="PANTHER" id="PTHR42809:SF1">
    <property type="entry name" value="FLAVODOXIN 1"/>
    <property type="match status" value="1"/>
</dbReference>
<dbReference type="GO" id="GO:0010181">
    <property type="term" value="F:FMN binding"/>
    <property type="evidence" value="ECO:0007669"/>
    <property type="project" value="UniProtKB-UniRule"/>
</dbReference>
<evidence type="ECO:0000313" key="10">
    <source>
        <dbReference type="Proteomes" id="UP000419017"/>
    </source>
</evidence>
<keyword evidence="6 7" id="KW-0249">Electron transport</keyword>
<evidence type="ECO:0000259" key="8">
    <source>
        <dbReference type="PROSITE" id="PS50902"/>
    </source>
</evidence>
<reference evidence="9 10" key="1">
    <citation type="submission" date="2019-10" db="EMBL/GenBank/DDBJ databases">
        <authorList>
            <person name="Blom J."/>
        </authorList>
    </citation>
    <scope>NUCLEOTIDE SEQUENCE [LARGE SCALE GENOMIC DNA]</scope>
    <source>
        <strain evidence="9 10">ES3154-GLU</strain>
    </source>
</reference>
<evidence type="ECO:0000256" key="2">
    <source>
        <dbReference type="ARBA" id="ARBA00005267"/>
    </source>
</evidence>